<dbReference type="PANTHER" id="PTHR45138:SF9">
    <property type="entry name" value="DIGUANYLATE CYCLASE DGCM-RELATED"/>
    <property type="match status" value="1"/>
</dbReference>
<dbReference type="NCBIfam" id="TIGR00254">
    <property type="entry name" value="GGDEF"/>
    <property type="match status" value="1"/>
</dbReference>
<organism evidence="3 4">
    <name type="scientific">Kibdelosporangium phytohabitans</name>
    <dbReference type="NCBI Taxonomy" id="860235"/>
    <lineage>
        <taxon>Bacteria</taxon>
        <taxon>Bacillati</taxon>
        <taxon>Actinomycetota</taxon>
        <taxon>Actinomycetes</taxon>
        <taxon>Pseudonocardiales</taxon>
        <taxon>Pseudonocardiaceae</taxon>
        <taxon>Kibdelosporangium</taxon>
    </lineage>
</organism>
<dbReference type="AlphaFoldDB" id="A0A0N9HRT2"/>
<name>A0A0N9HRT2_9PSEU</name>
<keyword evidence="1" id="KW-1133">Transmembrane helix</keyword>
<dbReference type="Gene3D" id="3.30.70.270">
    <property type="match status" value="1"/>
</dbReference>
<dbReference type="Proteomes" id="UP000063699">
    <property type="component" value="Chromosome"/>
</dbReference>
<reference evidence="3 4" key="1">
    <citation type="submission" date="2015-07" db="EMBL/GenBank/DDBJ databases">
        <title>Genome sequencing of Kibdelosporangium phytohabitans.</title>
        <authorList>
            <person name="Qin S."/>
            <person name="Xing K."/>
        </authorList>
    </citation>
    <scope>NUCLEOTIDE SEQUENCE [LARGE SCALE GENOMIC DNA]</scope>
    <source>
        <strain evidence="3 4">KLBMP1111</strain>
    </source>
</reference>
<proteinExistence type="predicted"/>
<dbReference type="KEGG" id="kphy:AOZ06_02070"/>
<dbReference type="SUPFAM" id="SSF55073">
    <property type="entry name" value="Nucleotide cyclase"/>
    <property type="match status" value="1"/>
</dbReference>
<keyword evidence="1" id="KW-0472">Membrane</keyword>
<dbReference type="GO" id="GO:0005886">
    <property type="term" value="C:plasma membrane"/>
    <property type="evidence" value="ECO:0007669"/>
    <property type="project" value="TreeGrafter"/>
</dbReference>
<dbReference type="GO" id="GO:1902201">
    <property type="term" value="P:negative regulation of bacterial-type flagellum-dependent cell motility"/>
    <property type="evidence" value="ECO:0007669"/>
    <property type="project" value="TreeGrafter"/>
</dbReference>
<protein>
    <recommendedName>
        <fullName evidence="2">GGDEF domain-containing protein</fullName>
    </recommendedName>
</protein>
<evidence type="ECO:0000313" key="4">
    <source>
        <dbReference type="Proteomes" id="UP000063699"/>
    </source>
</evidence>
<gene>
    <name evidence="3" type="ORF">AOZ06_02070</name>
</gene>
<dbReference type="InterPro" id="IPR000160">
    <property type="entry name" value="GGDEF_dom"/>
</dbReference>
<keyword evidence="4" id="KW-1185">Reference proteome</keyword>
<dbReference type="GO" id="GO:0052621">
    <property type="term" value="F:diguanylate cyclase activity"/>
    <property type="evidence" value="ECO:0007669"/>
    <property type="project" value="TreeGrafter"/>
</dbReference>
<evidence type="ECO:0000313" key="3">
    <source>
        <dbReference type="EMBL" id="ALG05866.1"/>
    </source>
</evidence>
<dbReference type="CDD" id="cd01949">
    <property type="entry name" value="GGDEF"/>
    <property type="match status" value="1"/>
</dbReference>
<dbReference type="InterPro" id="IPR043128">
    <property type="entry name" value="Rev_trsase/Diguanyl_cyclase"/>
</dbReference>
<feature type="transmembrane region" description="Helical" evidence="1">
    <location>
        <begin position="63"/>
        <end position="89"/>
    </location>
</feature>
<dbReference type="FunFam" id="3.30.70.270:FF:000001">
    <property type="entry name" value="Diguanylate cyclase domain protein"/>
    <property type="match status" value="1"/>
</dbReference>
<feature type="domain" description="GGDEF" evidence="2">
    <location>
        <begin position="237"/>
        <end position="365"/>
    </location>
</feature>
<dbReference type="STRING" id="860235.AOZ06_02070"/>
<feature type="transmembrane region" description="Helical" evidence="1">
    <location>
        <begin position="135"/>
        <end position="156"/>
    </location>
</feature>
<dbReference type="SMART" id="SM00267">
    <property type="entry name" value="GGDEF"/>
    <property type="match status" value="1"/>
</dbReference>
<dbReference type="GO" id="GO:0043709">
    <property type="term" value="P:cell adhesion involved in single-species biofilm formation"/>
    <property type="evidence" value="ECO:0007669"/>
    <property type="project" value="TreeGrafter"/>
</dbReference>
<feature type="transmembrane region" description="Helical" evidence="1">
    <location>
        <begin position="101"/>
        <end position="123"/>
    </location>
</feature>
<keyword evidence="1" id="KW-0812">Transmembrane</keyword>
<dbReference type="PANTHER" id="PTHR45138">
    <property type="entry name" value="REGULATORY COMPONENTS OF SENSORY TRANSDUCTION SYSTEM"/>
    <property type="match status" value="1"/>
</dbReference>
<evidence type="ECO:0000259" key="2">
    <source>
        <dbReference type="PROSITE" id="PS50887"/>
    </source>
</evidence>
<accession>A0A0N9HRT2</accession>
<dbReference type="PROSITE" id="PS50887">
    <property type="entry name" value="GGDEF"/>
    <property type="match status" value="1"/>
</dbReference>
<dbReference type="Pfam" id="PF00990">
    <property type="entry name" value="GGDEF"/>
    <property type="match status" value="1"/>
</dbReference>
<dbReference type="EMBL" id="CP012752">
    <property type="protein sequence ID" value="ALG05866.1"/>
    <property type="molecule type" value="Genomic_DNA"/>
</dbReference>
<feature type="transmembrane region" description="Helical" evidence="1">
    <location>
        <begin position="176"/>
        <end position="198"/>
    </location>
</feature>
<dbReference type="InterPro" id="IPR029787">
    <property type="entry name" value="Nucleotide_cyclase"/>
</dbReference>
<feature type="transmembrane region" description="Helical" evidence="1">
    <location>
        <begin position="25"/>
        <end position="42"/>
    </location>
</feature>
<dbReference type="InterPro" id="IPR050469">
    <property type="entry name" value="Diguanylate_Cyclase"/>
</dbReference>
<evidence type="ECO:0000256" key="1">
    <source>
        <dbReference type="SAM" id="Phobius"/>
    </source>
</evidence>
<sequence length="365" mass="38938">MLLVDVAAAALSINAAIRLTPDRREWLVFGVLVACVLIYTEVSRPIEREWRALTDTPHLDVHAIWVFASVLTLPPGLAAVAIVICYGYRQLRVDGRLTYREVFGISSAIIASFAAKLLLTLLGQEQFLGSRDLRSFVVVVAAAVVFLALGAVLTAVVAPGSVDYAHEAASVGLGVLAAWALTAWPPAILLIIGVTLVLHRSVLIRQLRETARSDGKTGLLKPDAWHSAASTALGRDANASLLMIDVDHFKRVNDQHGHLVGDTVLRTVAQTLKAEVRAGDLVGRYGGDEFVVFLSDTTGADAMAMAERIRRSVVRTVSQSIVDISVSIGVAARGGHNLDDLLHAADVALYEAKGGGRNRSAMSTA</sequence>